<gene>
    <name evidence="1" type="ORF">Scep_026202</name>
</gene>
<sequence length="82" mass="9253">MVVFKSSPQFAWSLLEFMIGAGLKKAITLQPFGEDRAISYCNSVEEKSLILKQGKLIGGALIDKVENWNLAHHRERNFTCLN</sequence>
<keyword evidence="2" id="KW-1185">Reference proteome</keyword>
<reference evidence="1 2" key="1">
    <citation type="submission" date="2024-01" db="EMBL/GenBank/DDBJ databases">
        <title>Genome assemblies of Stephania.</title>
        <authorList>
            <person name="Yang L."/>
        </authorList>
    </citation>
    <scope>NUCLEOTIDE SEQUENCE [LARGE SCALE GENOMIC DNA]</scope>
    <source>
        <strain evidence="1">JXDWG</strain>
        <tissue evidence="1">Leaf</tissue>
    </source>
</reference>
<evidence type="ECO:0000313" key="1">
    <source>
        <dbReference type="EMBL" id="KAK9094733.1"/>
    </source>
</evidence>
<accession>A0AAP0ERX5</accession>
<protein>
    <submittedName>
        <fullName evidence="1">Uncharacterized protein</fullName>
    </submittedName>
</protein>
<organism evidence="1 2">
    <name type="scientific">Stephania cephalantha</name>
    <dbReference type="NCBI Taxonomy" id="152367"/>
    <lineage>
        <taxon>Eukaryota</taxon>
        <taxon>Viridiplantae</taxon>
        <taxon>Streptophyta</taxon>
        <taxon>Embryophyta</taxon>
        <taxon>Tracheophyta</taxon>
        <taxon>Spermatophyta</taxon>
        <taxon>Magnoliopsida</taxon>
        <taxon>Ranunculales</taxon>
        <taxon>Menispermaceae</taxon>
        <taxon>Menispermoideae</taxon>
        <taxon>Cissampelideae</taxon>
        <taxon>Stephania</taxon>
    </lineage>
</organism>
<dbReference type="EMBL" id="JBBNAG010000011">
    <property type="protein sequence ID" value="KAK9094733.1"/>
    <property type="molecule type" value="Genomic_DNA"/>
</dbReference>
<dbReference type="AlphaFoldDB" id="A0AAP0ERX5"/>
<comment type="caution">
    <text evidence="1">The sequence shown here is derived from an EMBL/GenBank/DDBJ whole genome shotgun (WGS) entry which is preliminary data.</text>
</comment>
<proteinExistence type="predicted"/>
<dbReference type="Proteomes" id="UP001419268">
    <property type="component" value="Unassembled WGS sequence"/>
</dbReference>
<evidence type="ECO:0000313" key="2">
    <source>
        <dbReference type="Proteomes" id="UP001419268"/>
    </source>
</evidence>
<name>A0AAP0ERX5_9MAGN</name>